<dbReference type="Pfam" id="PF01336">
    <property type="entry name" value="tRNA_anti-codon"/>
    <property type="match status" value="1"/>
</dbReference>
<dbReference type="InterPro" id="IPR004365">
    <property type="entry name" value="NA-bd_OB_tRNA"/>
</dbReference>
<dbReference type="InterPro" id="IPR012340">
    <property type="entry name" value="NA-bd_OB-fold"/>
</dbReference>
<dbReference type="PRINTS" id="PR01042">
    <property type="entry name" value="TRNASYNTHASP"/>
</dbReference>
<dbReference type="RefSeq" id="WP_192460189.1">
    <property type="nucleotide sequence ID" value="NZ_JACYFJ010000001.1"/>
</dbReference>
<dbReference type="InterPro" id="IPR045864">
    <property type="entry name" value="aa-tRNA-synth_II/BPL/LPL"/>
</dbReference>
<dbReference type="Gene3D" id="2.40.50.140">
    <property type="entry name" value="Nucleic acid-binding proteins"/>
    <property type="match status" value="1"/>
</dbReference>
<keyword evidence="5 7" id="KW-0648">Protein biosynthesis</keyword>
<dbReference type="PANTHER" id="PTHR22594:SF34">
    <property type="entry name" value="ASPARAGINE--TRNA LIGASE, MITOCHONDRIAL-RELATED"/>
    <property type="match status" value="1"/>
</dbReference>
<dbReference type="Proteomes" id="UP001595814">
    <property type="component" value="Unassembled WGS sequence"/>
</dbReference>
<reference evidence="11" key="1">
    <citation type="journal article" date="2019" name="Int. J. Syst. Evol. Microbiol.">
        <title>The Global Catalogue of Microorganisms (GCM) 10K type strain sequencing project: providing services to taxonomists for standard genome sequencing and annotation.</title>
        <authorList>
            <consortium name="The Broad Institute Genomics Platform"/>
            <consortium name="The Broad Institute Genome Sequencing Center for Infectious Disease"/>
            <person name="Wu L."/>
            <person name="Ma J."/>
        </authorList>
    </citation>
    <scope>NUCLEOTIDE SEQUENCE [LARGE SCALE GENOMIC DNA]</scope>
    <source>
        <strain evidence="11">CECT 7477</strain>
    </source>
</reference>
<evidence type="ECO:0000259" key="9">
    <source>
        <dbReference type="PROSITE" id="PS50862"/>
    </source>
</evidence>
<keyword evidence="4 7" id="KW-0067">ATP-binding</keyword>
<evidence type="ECO:0000256" key="7">
    <source>
        <dbReference type="HAMAP-Rule" id="MF_00534"/>
    </source>
</evidence>
<dbReference type="SUPFAM" id="SSF55681">
    <property type="entry name" value="Class II aaRS and biotin synthetases"/>
    <property type="match status" value="1"/>
</dbReference>
<comment type="subcellular location">
    <subcellularLocation>
        <location evidence="7">Cytoplasm</location>
    </subcellularLocation>
</comment>
<dbReference type="InterPro" id="IPR006195">
    <property type="entry name" value="aa-tRNA-synth_II"/>
</dbReference>
<accession>A0ABV8JPD1</accession>
<dbReference type="PANTHER" id="PTHR22594">
    <property type="entry name" value="ASPARTYL/LYSYL-TRNA SYNTHETASE"/>
    <property type="match status" value="1"/>
</dbReference>
<keyword evidence="11" id="KW-1185">Reference proteome</keyword>
<keyword evidence="7" id="KW-0963">Cytoplasm</keyword>
<dbReference type="EMBL" id="JBHSAW010000004">
    <property type="protein sequence ID" value="MFC4096209.1"/>
    <property type="molecule type" value="Genomic_DNA"/>
</dbReference>
<feature type="domain" description="Aminoacyl-transfer RNA synthetases class-II family profile" evidence="9">
    <location>
        <begin position="131"/>
        <end position="467"/>
    </location>
</feature>
<dbReference type="CDD" id="cd00776">
    <property type="entry name" value="AsxRS_core"/>
    <property type="match status" value="1"/>
</dbReference>
<evidence type="ECO:0000256" key="2">
    <source>
        <dbReference type="ARBA" id="ARBA00022598"/>
    </source>
</evidence>
<dbReference type="CDD" id="cd04318">
    <property type="entry name" value="EcAsnRS_like_N"/>
    <property type="match status" value="1"/>
</dbReference>
<dbReference type="HAMAP" id="MF_00534">
    <property type="entry name" value="Asn_tRNA_synth"/>
    <property type="match status" value="1"/>
</dbReference>
<dbReference type="Pfam" id="PF00152">
    <property type="entry name" value="tRNA-synt_2"/>
    <property type="match status" value="1"/>
</dbReference>
<comment type="similarity">
    <text evidence="1 7">Belongs to the class-II aminoacyl-tRNA synthetase family.</text>
</comment>
<protein>
    <recommendedName>
        <fullName evidence="7">Asparagine--tRNA ligase</fullName>
        <ecNumber evidence="7">6.1.1.22</ecNumber>
    </recommendedName>
    <alternativeName>
        <fullName evidence="7">Asparaginyl-tRNA synthetase</fullName>
        <shortName evidence="7">AsnRS</shortName>
    </alternativeName>
</protein>
<dbReference type="InterPro" id="IPR002312">
    <property type="entry name" value="Asp/Asn-tRNA-synth_IIb"/>
</dbReference>
<comment type="catalytic activity">
    <reaction evidence="7">
        <text>tRNA(Asn) + L-asparagine + ATP = L-asparaginyl-tRNA(Asn) + AMP + diphosphate + H(+)</text>
        <dbReference type="Rhea" id="RHEA:11180"/>
        <dbReference type="Rhea" id="RHEA-COMP:9659"/>
        <dbReference type="Rhea" id="RHEA-COMP:9674"/>
        <dbReference type="ChEBI" id="CHEBI:15378"/>
        <dbReference type="ChEBI" id="CHEBI:30616"/>
        <dbReference type="ChEBI" id="CHEBI:33019"/>
        <dbReference type="ChEBI" id="CHEBI:58048"/>
        <dbReference type="ChEBI" id="CHEBI:78442"/>
        <dbReference type="ChEBI" id="CHEBI:78515"/>
        <dbReference type="ChEBI" id="CHEBI:456215"/>
        <dbReference type="EC" id="6.1.1.22"/>
    </reaction>
</comment>
<comment type="subunit">
    <text evidence="7">Homodimer.</text>
</comment>
<dbReference type="PROSITE" id="PS50862">
    <property type="entry name" value="AA_TRNA_LIGASE_II"/>
    <property type="match status" value="1"/>
</dbReference>
<dbReference type="InterPro" id="IPR004522">
    <property type="entry name" value="Asn-tRNA-ligase"/>
</dbReference>
<evidence type="ECO:0000256" key="6">
    <source>
        <dbReference type="ARBA" id="ARBA00023146"/>
    </source>
</evidence>
<organism evidence="10 11">
    <name type="scientific">Euzebyella saccharophila</name>
    <dbReference type="NCBI Taxonomy" id="679664"/>
    <lineage>
        <taxon>Bacteria</taxon>
        <taxon>Pseudomonadati</taxon>
        <taxon>Bacteroidota</taxon>
        <taxon>Flavobacteriia</taxon>
        <taxon>Flavobacteriales</taxon>
        <taxon>Flavobacteriaceae</taxon>
        <taxon>Euzebyella</taxon>
    </lineage>
</organism>
<proteinExistence type="inferred from homology"/>
<name>A0ABV8JPD1_9FLAO</name>
<dbReference type="EC" id="6.1.1.22" evidence="7"/>
<dbReference type="InterPro" id="IPR004364">
    <property type="entry name" value="Aa-tRNA-synt_II"/>
</dbReference>
<dbReference type="SUPFAM" id="SSF50249">
    <property type="entry name" value="Nucleic acid-binding proteins"/>
    <property type="match status" value="1"/>
</dbReference>
<evidence type="ECO:0000256" key="8">
    <source>
        <dbReference type="SAM" id="Coils"/>
    </source>
</evidence>
<evidence type="ECO:0000313" key="11">
    <source>
        <dbReference type="Proteomes" id="UP001595814"/>
    </source>
</evidence>
<evidence type="ECO:0000256" key="4">
    <source>
        <dbReference type="ARBA" id="ARBA00022840"/>
    </source>
</evidence>
<dbReference type="Gene3D" id="3.30.930.10">
    <property type="entry name" value="Bira Bifunctional Protein, Domain 2"/>
    <property type="match status" value="1"/>
</dbReference>
<keyword evidence="8" id="KW-0175">Coiled coil</keyword>
<comment type="caution">
    <text evidence="10">The sequence shown here is derived from an EMBL/GenBank/DDBJ whole genome shotgun (WGS) entry which is preliminary data.</text>
</comment>
<sequence length="477" mass="54596">MNTKSVKDLLKGELLLQEVTVNGWVKTFRSNRFIALNDGSTLSNIQCVVDFENFDQDILKQINTGAAIKVTGTLAESQGRGQSVEIQVKEILVHGGADPEVYPIQPKKHSLEFLREKAHLRVRTNTFSAVMRVRSALSFAIHQYFRENGFYYFHAPIITGSDAEGAGEMFRVTTLDDKNPKLTEEGTVDYKEDFFGKETNLTVSGQLEAEAYAMALGKVYTFGPTFRAENSNTSRHLAEFWMIEPEMAFYDLDANMDLAEDFIKSVLKYVLEHCAEDLEFLEKRLLDEEKTKPQAERSEMALLEKLKFVTENGFKRVSYTEAIDILRNSKPNKKKKFQYIIDEWGADLQSEHERYLVEKHFKCPVILFDYPAKIKAFYMRLNEDGKTVRAMDILFPGIGEIVGGSQREERLDVLKEKMAALDIPEEELWWYLDLRKFGTATHSGFGLGFERLVLFATGMGNIRDVIPFPRTPQNAEF</sequence>
<evidence type="ECO:0000256" key="3">
    <source>
        <dbReference type="ARBA" id="ARBA00022741"/>
    </source>
</evidence>
<evidence type="ECO:0000256" key="1">
    <source>
        <dbReference type="ARBA" id="ARBA00008226"/>
    </source>
</evidence>
<dbReference type="NCBIfam" id="NF003037">
    <property type="entry name" value="PRK03932.1"/>
    <property type="match status" value="1"/>
</dbReference>
<evidence type="ECO:0000256" key="5">
    <source>
        <dbReference type="ARBA" id="ARBA00022917"/>
    </source>
</evidence>
<dbReference type="NCBIfam" id="TIGR00457">
    <property type="entry name" value="asnS"/>
    <property type="match status" value="1"/>
</dbReference>
<feature type="coiled-coil region" evidence="8">
    <location>
        <begin position="271"/>
        <end position="298"/>
    </location>
</feature>
<dbReference type="GO" id="GO:0004816">
    <property type="term" value="F:asparagine-tRNA ligase activity"/>
    <property type="evidence" value="ECO:0007669"/>
    <property type="project" value="UniProtKB-EC"/>
</dbReference>
<keyword evidence="6 7" id="KW-0030">Aminoacyl-tRNA synthetase</keyword>
<keyword evidence="3 7" id="KW-0547">Nucleotide-binding</keyword>
<gene>
    <name evidence="7 10" type="primary">asnS</name>
    <name evidence="10" type="ORF">ACFOUT_10005</name>
</gene>
<keyword evidence="2 7" id="KW-0436">Ligase</keyword>
<evidence type="ECO:0000313" key="10">
    <source>
        <dbReference type="EMBL" id="MFC4096209.1"/>
    </source>
</evidence>